<dbReference type="PANTHER" id="PTHR32487">
    <property type="entry name" value="3-OXO-DELTA(4,5)-STEROID 5-BETA-REDUCTASE"/>
    <property type="match status" value="1"/>
</dbReference>
<feature type="domain" description="PRISE-like Rossmann-fold" evidence="1">
    <location>
        <begin position="100"/>
        <end position="388"/>
    </location>
</feature>
<dbReference type="EMBL" id="QWIM01000077">
    <property type="protein sequence ID" value="RMY40293.1"/>
    <property type="molecule type" value="Genomic_DNA"/>
</dbReference>
<dbReference type="Proteomes" id="UP000276864">
    <property type="component" value="Unassembled WGS sequence"/>
</dbReference>
<dbReference type="InterPro" id="IPR055222">
    <property type="entry name" value="PRISE-like_Rossmann-fold"/>
</dbReference>
<comment type="caution">
    <text evidence="2">The sequence shown here is derived from an EMBL/GenBank/DDBJ whole genome shotgun (WGS) entry which is preliminary data.</text>
</comment>
<dbReference type="InterPro" id="IPR036291">
    <property type="entry name" value="NAD(P)-bd_dom_sf"/>
</dbReference>
<reference evidence="2 3" key="1">
    <citation type="journal article" date="2018" name="BMC Genomics">
        <title>Genomic evidence for intraspecific hybridization in a clonal and extremely halotolerant yeast.</title>
        <authorList>
            <person name="Gostincar C."/>
            <person name="Stajich J.E."/>
            <person name="Zupancic J."/>
            <person name="Zalar P."/>
            <person name="Gunde-Cimerman N."/>
        </authorList>
    </citation>
    <scope>NUCLEOTIDE SEQUENCE [LARGE SCALE GENOMIC DNA]</scope>
    <source>
        <strain evidence="2 3">EXF-6651</strain>
    </source>
</reference>
<dbReference type="Pfam" id="PF22917">
    <property type="entry name" value="PRISE"/>
    <property type="match status" value="1"/>
</dbReference>
<sequence length="514" mass="57302">MRDATSMGVQSGPEDISNKRGRFQFTAGHQTTCQASRQRSEHLLRDDQAVSIDQRKNRPFAPHIQADFASNMGSEQFPLRQCGIYRNLPTFDPSIKDLDALVVGATGISGFNTIRSLLESPHRWRTIYAASRNPPSEAMLSLLTNEQRAKIQHVPVDLTGSADDIASAFTKAGVKADHIFFYGYIHPKGRSAMDPATADILMETNVPIFQNFLSALEITNLKPKRILLQTGGKNYGGHIGRARVPYIESDPQPQHLAPNFYYPQEEALFTFCDRHPETDWNIIMPFGVIGTAPTGGMNTLAPFAVLAAVQAEKGEPIQFVGDFEEWQEETCWSSARLTGFLSEWAVLEEKCRNQRFNAVDGCAISMDRLFEELARWYAVQKGVKGPVSDDESDFKTVELAGGENAPLGYGPPAKIRMSSSVVEWTKDEANRQAWKRIMDASQGQLSVDVFESGLDFEMADFGLYRIGQPSVAKLRRFGFNGFVDTMESTFEMYQEMARMGILPAPRVDAARPMI</sequence>
<dbReference type="Gene3D" id="3.40.50.720">
    <property type="entry name" value="NAD(P)-binding Rossmann-like Domain"/>
    <property type="match status" value="1"/>
</dbReference>
<organism evidence="2 3">
    <name type="scientific">Hortaea werneckii</name>
    <name type="common">Black yeast</name>
    <name type="synonym">Cladosporium werneckii</name>
    <dbReference type="NCBI Taxonomy" id="91943"/>
    <lineage>
        <taxon>Eukaryota</taxon>
        <taxon>Fungi</taxon>
        <taxon>Dikarya</taxon>
        <taxon>Ascomycota</taxon>
        <taxon>Pezizomycotina</taxon>
        <taxon>Dothideomycetes</taxon>
        <taxon>Dothideomycetidae</taxon>
        <taxon>Mycosphaerellales</taxon>
        <taxon>Teratosphaeriaceae</taxon>
        <taxon>Hortaea</taxon>
    </lineage>
</organism>
<name>A0A3M7BKI1_HORWE</name>
<evidence type="ECO:0000313" key="3">
    <source>
        <dbReference type="Proteomes" id="UP000276864"/>
    </source>
</evidence>
<dbReference type="AlphaFoldDB" id="A0A3M7BKI1"/>
<evidence type="ECO:0000259" key="1">
    <source>
        <dbReference type="Pfam" id="PF22917"/>
    </source>
</evidence>
<proteinExistence type="predicted"/>
<dbReference type="CDD" id="cd08948">
    <property type="entry name" value="5beta-POR_like_SDR_a"/>
    <property type="match status" value="1"/>
</dbReference>
<dbReference type="PANTHER" id="PTHR32487:SF29">
    <property type="entry name" value="NAD-DEPENDENT EPIMERASE_DEHYDRATASE DOMAIN-CONTAINING PROTEIN"/>
    <property type="match status" value="1"/>
</dbReference>
<evidence type="ECO:0000313" key="2">
    <source>
        <dbReference type="EMBL" id="RMY40293.1"/>
    </source>
</evidence>
<gene>
    <name evidence="2" type="ORF">D0866_01354</name>
</gene>
<dbReference type="VEuPathDB" id="FungiDB:BTJ68_12404"/>
<protein>
    <recommendedName>
        <fullName evidence="1">PRISE-like Rossmann-fold domain-containing protein</fullName>
    </recommendedName>
</protein>
<accession>A0A3M7BKI1</accession>
<dbReference type="SUPFAM" id="SSF51735">
    <property type="entry name" value="NAD(P)-binding Rossmann-fold domains"/>
    <property type="match status" value="1"/>
</dbReference>